<evidence type="ECO:0000313" key="4">
    <source>
        <dbReference type="EMBL" id="KJA18770.1"/>
    </source>
</evidence>
<dbReference type="Gene3D" id="1.25.40.10">
    <property type="entry name" value="Tetratricopeptide repeat domain"/>
    <property type="match status" value="1"/>
</dbReference>
<name>A0A0D2PF10_HYPSF</name>
<dbReference type="OrthoDB" id="265717at2759"/>
<dbReference type="EMBL" id="KN817585">
    <property type="protein sequence ID" value="KJA18770.1"/>
    <property type="molecule type" value="Genomic_DNA"/>
</dbReference>
<dbReference type="InterPro" id="IPR046341">
    <property type="entry name" value="SET_dom_sf"/>
</dbReference>
<dbReference type="InterPro" id="IPR011990">
    <property type="entry name" value="TPR-like_helical_dom_sf"/>
</dbReference>
<feature type="region of interest" description="Disordered" evidence="2">
    <location>
        <begin position="130"/>
        <end position="151"/>
    </location>
</feature>
<dbReference type="InterPro" id="IPR053185">
    <property type="entry name" value="SET_domain_protein"/>
</dbReference>
<dbReference type="SMART" id="SM00317">
    <property type="entry name" value="SET"/>
    <property type="match status" value="1"/>
</dbReference>
<evidence type="ECO:0000256" key="1">
    <source>
        <dbReference type="PROSITE-ProRule" id="PRU00339"/>
    </source>
</evidence>
<dbReference type="STRING" id="945553.A0A0D2PF10"/>
<evidence type="ECO:0000313" key="5">
    <source>
        <dbReference type="Proteomes" id="UP000054270"/>
    </source>
</evidence>
<organism evidence="4 5">
    <name type="scientific">Hypholoma sublateritium (strain FD-334 SS-4)</name>
    <dbReference type="NCBI Taxonomy" id="945553"/>
    <lineage>
        <taxon>Eukaryota</taxon>
        <taxon>Fungi</taxon>
        <taxon>Dikarya</taxon>
        <taxon>Basidiomycota</taxon>
        <taxon>Agaricomycotina</taxon>
        <taxon>Agaricomycetes</taxon>
        <taxon>Agaricomycetidae</taxon>
        <taxon>Agaricales</taxon>
        <taxon>Agaricineae</taxon>
        <taxon>Strophariaceae</taxon>
        <taxon>Hypholoma</taxon>
    </lineage>
</organism>
<feature type="domain" description="SET" evidence="3">
    <location>
        <begin position="152"/>
        <end position="299"/>
    </location>
</feature>
<dbReference type="PROSITE" id="PS50280">
    <property type="entry name" value="SET"/>
    <property type="match status" value="1"/>
</dbReference>
<keyword evidence="1" id="KW-0802">TPR repeat</keyword>
<evidence type="ECO:0000256" key="2">
    <source>
        <dbReference type="SAM" id="MobiDB-lite"/>
    </source>
</evidence>
<dbReference type="PANTHER" id="PTHR47332">
    <property type="entry name" value="SET DOMAIN-CONTAINING PROTEIN 5"/>
    <property type="match status" value="1"/>
</dbReference>
<dbReference type="Gene3D" id="2.170.270.10">
    <property type="entry name" value="SET domain"/>
    <property type="match status" value="1"/>
</dbReference>
<dbReference type="Proteomes" id="UP000054270">
    <property type="component" value="Unassembled WGS sequence"/>
</dbReference>
<accession>A0A0D2PF10</accession>
<dbReference type="CDD" id="cd20071">
    <property type="entry name" value="SET_SMYD"/>
    <property type="match status" value="1"/>
</dbReference>
<dbReference type="SUPFAM" id="SSF82199">
    <property type="entry name" value="SET domain"/>
    <property type="match status" value="1"/>
</dbReference>
<evidence type="ECO:0000259" key="3">
    <source>
        <dbReference type="PROSITE" id="PS50280"/>
    </source>
</evidence>
<dbReference type="SUPFAM" id="SSF48452">
    <property type="entry name" value="TPR-like"/>
    <property type="match status" value="1"/>
</dbReference>
<feature type="compositionally biased region" description="Basic and acidic residues" evidence="2">
    <location>
        <begin position="132"/>
        <end position="148"/>
    </location>
</feature>
<keyword evidence="5" id="KW-1185">Reference proteome</keyword>
<proteinExistence type="predicted"/>
<dbReference type="Pfam" id="PF00856">
    <property type="entry name" value="SET"/>
    <property type="match status" value="1"/>
</dbReference>
<feature type="repeat" description="TPR" evidence="1">
    <location>
        <begin position="9"/>
        <end position="42"/>
    </location>
</feature>
<dbReference type="PROSITE" id="PS50005">
    <property type="entry name" value="TPR"/>
    <property type="match status" value="1"/>
</dbReference>
<dbReference type="InterPro" id="IPR019734">
    <property type="entry name" value="TPR_rpt"/>
</dbReference>
<dbReference type="PANTHER" id="PTHR47332:SF4">
    <property type="entry name" value="SET DOMAIN-CONTAINING PROTEIN 5"/>
    <property type="match status" value="1"/>
</dbReference>
<sequence length="459" mass="51217">MTKNSFDVAKLVKEKGNEAFEAKDYVTARLLYSKAMEIDPSQYIYPLNSAIANLKLERWRDAESNATAVLEMVPDNLKALYRRGLARTELRQWSQARQDIQAFIDGGGCSAAGHAVLDTITRFEAASTLDPINDRSNDSSEASEKLSPDDVSGLAIRDSKVAGQGVFATREFKKGDTILREKPLLTIPLVRFRDQPAHVKAALRKLSPKNTARFLSLDNTHPGDCCADRLPHHASKIFDSNMIMLPGDNGDIAICFYAARFNHSCAPNTWHVFETTTGEFRMFATRPIREGEEIFREYSYASTEEMHCSPRTWRQAELQRLLHFTCACALCVLPDTAAVQASDARRVQLGQVFGNLQKEKSAIQGMSLTLLVEGMRMSRKEGILDVALVFMALAMAVCAHHSDWASAKYWAEMITDEFGEGGLEEVQDSEDFRKYLFQPELLPGAGLGPQEDFSGIRLD</sequence>
<dbReference type="InterPro" id="IPR001214">
    <property type="entry name" value="SET_dom"/>
</dbReference>
<reference evidence="5" key="1">
    <citation type="submission" date="2014-04" db="EMBL/GenBank/DDBJ databases">
        <title>Evolutionary Origins and Diversification of the Mycorrhizal Mutualists.</title>
        <authorList>
            <consortium name="DOE Joint Genome Institute"/>
            <consortium name="Mycorrhizal Genomics Consortium"/>
            <person name="Kohler A."/>
            <person name="Kuo A."/>
            <person name="Nagy L.G."/>
            <person name="Floudas D."/>
            <person name="Copeland A."/>
            <person name="Barry K.W."/>
            <person name="Cichocki N."/>
            <person name="Veneault-Fourrey C."/>
            <person name="LaButti K."/>
            <person name="Lindquist E.A."/>
            <person name="Lipzen A."/>
            <person name="Lundell T."/>
            <person name="Morin E."/>
            <person name="Murat C."/>
            <person name="Riley R."/>
            <person name="Ohm R."/>
            <person name="Sun H."/>
            <person name="Tunlid A."/>
            <person name="Henrissat B."/>
            <person name="Grigoriev I.V."/>
            <person name="Hibbett D.S."/>
            <person name="Martin F."/>
        </authorList>
    </citation>
    <scope>NUCLEOTIDE SEQUENCE [LARGE SCALE GENOMIC DNA]</scope>
    <source>
        <strain evidence="5">FD-334 SS-4</strain>
    </source>
</reference>
<gene>
    <name evidence="4" type="ORF">HYPSUDRAFT_44944</name>
</gene>
<dbReference type="AlphaFoldDB" id="A0A0D2PF10"/>
<protein>
    <recommendedName>
        <fullName evidence="3">SET domain-containing protein</fullName>
    </recommendedName>
</protein>